<keyword evidence="4 9" id="KW-0812">Transmembrane</keyword>
<accession>A0A7Y6R9N3</accession>
<dbReference type="NCBIfam" id="TIGR01842">
    <property type="entry name" value="type_I_sec_PrtD"/>
    <property type="match status" value="1"/>
</dbReference>
<feature type="transmembrane region" description="Helical" evidence="9">
    <location>
        <begin position="164"/>
        <end position="182"/>
    </location>
</feature>
<dbReference type="PROSITE" id="PS50893">
    <property type="entry name" value="ABC_TRANSPORTER_2"/>
    <property type="match status" value="1"/>
</dbReference>
<gene>
    <name evidence="12" type="ORF">HUO07_02045</name>
</gene>
<dbReference type="RefSeq" id="WP_176302169.1">
    <property type="nucleotide sequence ID" value="NZ_JABWCV010000002.1"/>
</dbReference>
<dbReference type="InterPro" id="IPR017871">
    <property type="entry name" value="ABC_transporter-like_CS"/>
</dbReference>
<dbReference type="FunFam" id="3.40.50.300:FF:001444">
    <property type="entry name" value="ABC transporter ATP-binding protein"/>
    <property type="match status" value="1"/>
</dbReference>
<dbReference type="GO" id="GO:0005524">
    <property type="term" value="F:ATP binding"/>
    <property type="evidence" value="ECO:0007669"/>
    <property type="project" value="UniProtKB-KW"/>
</dbReference>
<organism evidence="12 13">
    <name type="scientific">Vreelandella maris</name>
    <dbReference type="NCBI Taxonomy" id="2729617"/>
    <lineage>
        <taxon>Bacteria</taxon>
        <taxon>Pseudomonadati</taxon>
        <taxon>Pseudomonadota</taxon>
        <taxon>Gammaproteobacteria</taxon>
        <taxon>Oceanospirillales</taxon>
        <taxon>Halomonadaceae</taxon>
        <taxon>Vreelandella</taxon>
    </lineage>
</organism>
<sequence>MRKKDASTSAKRKSAEQLTKGFRGIFFFLFGMSGIINILALTGAFYMLQIYDRALTSGSISTLVAISVLALGLYCFQGMFDTIRSQILVRVGARLDRRVAPLAHRVAIDMPRFGFSTAESLERGRDVDTVRGFLGSQGPVALLDLPWMPLFLLFVYILHPYLGALVFLGGFILAMLAIITELKTSKLSSAMQQAAVTRNTIADSNARNAEILKAMGFAGRAVARFNRANDDHLELQTRTNDVSGTFGAVSRVLRMVLQSAVLGLGALLTIQGELSAGAIIAASVASARALAPIDLAIGNWKNVVAARTAFARLKETVMALAETDEPMELPSPSSSLKVENITVAAPDSGQVLLSELSFELKAGQAIGIIGPSGGGKTTLLRALTGIWPVLRGSVRLDDAELSQWQDEALGQFIGYLPQEVALLNGTIEENISRFQETPDSHAVVEAAMAASVHEMIVRLPNGYRTQLGSLGTSLSGGQRQRIGLARALFGNPFIVVLDEPNSNLDAEGEAALTAAIQGVKQRGGVAVVAAHRPSALAAVDLVAVIQNGRLAAFGPKDEVIGKSNVRAVHSTKPPMKEASVGS</sequence>
<evidence type="ECO:0000259" key="11">
    <source>
        <dbReference type="PROSITE" id="PS50929"/>
    </source>
</evidence>
<dbReference type="Gene3D" id="3.40.50.300">
    <property type="entry name" value="P-loop containing nucleotide triphosphate hydrolases"/>
    <property type="match status" value="1"/>
</dbReference>
<comment type="caution">
    <text evidence="12">The sequence shown here is derived from an EMBL/GenBank/DDBJ whole genome shotgun (WGS) entry which is preliminary data.</text>
</comment>
<dbReference type="SUPFAM" id="SSF90123">
    <property type="entry name" value="ABC transporter transmembrane region"/>
    <property type="match status" value="1"/>
</dbReference>
<evidence type="ECO:0000259" key="10">
    <source>
        <dbReference type="PROSITE" id="PS50893"/>
    </source>
</evidence>
<evidence type="ECO:0000256" key="8">
    <source>
        <dbReference type="ARBA" id="ARBA00023136"/>
    </source>
</evidence>
<dbReference type="SMART" id="SM00382">
    <property type="entry name" value="AAA"/>
    <property type="match status" value="1"/>
</dbReference>
<evidence type="ECO:0000256" key="1">
    <source>
        <dbReference type="ARBA" id="ARBA00004651"/>
    </source>
</evidence>
<dbReference type="PANTHER" id="PTHR43394:SF1">
    <property type="entry name" value="ATP-BINDING CASSETTE SUB-FAMILY B MEMBER 10, MITOCHONDRIAL"/>
    <property type="match status" value="1"/>
</dbReference>
<keyword evidence="5" id="KW-0547">Nucleotide-binding</keyword>
<dbReference type="Gene3D" id="1.20.1560.10">
    <property type="entry name" value="ABC transporter type 1, transmembrane domain"/>
    <property type="match status" value="1"/>
</dbReference>
<dbReference type="GO" id="GO:0030253">
    <property type="term" value="P:protein secretion by the type I secretion system"/>
    <property type="evidence" value="ECO:0007669"/>
    <property type="project" value="InterPro"/>
</dbReference>
<keyword evidence="7 9" id="KW-1133">Transmembrane helix</keyword>
<feature type="domain" description="ABC transporter" evidence="10">
    <location>
        <begin position="336"/>
        <end position="572"/>
    </location>
</feature>
<dbReference type="InterPro" id="IPR010128">
    <property type="entry name" value="ATPase_T1SS_PrtD-like"/>
</dbReference>
<keyword evidence="13" id="KW-1185">Reference proteome</keyword>
<dbReference type="InterPro" id="IPR027417">
    <property type="entry name" value="P-loop_NTPase"/>
</dbReference>
<dbReference type="Pfam" id="PF00664">
    <property type="entry name" value="ABC_membrane"/>
    <property type="match status" value="1"/>
</dbReference>
<evidence type="ECO:0000256" key="5">
    <source>
        <dbReference type="ARBA" id="ARBA00022741"/>
    </source>
</evidence>
<feature type="domain" description="ABC transmembrane type-1" evidence="11">
    <location>
        <begin position="27"/>
        <end position="305"/>
    </location>
</feature>
<keyword evidence="2" id="KW-0813">Transport</keyword>
<dbReference type="EMBL" id="JABWCV010000002">
    <property type="protein sequence ID" value="NVF12952.1"/>
    <property type="molecule type" value="Genomic_DNA"/>
</dbReference>
<dbReference type="GO" id="GO:0015421">
    <property type="term" value="F:ABC-type oligopeptide transporter activity"/>
    <property type="evidence" value="ECO:0007669"/>
    <property type="project" value="TreeGrafter"/>
</dbReference>
<evidence type="ECO:0000256" key="2">
    <source>
        <dbReference type="ARBA" id="ARBA00022448"/>
    </source>
</evidence>
<evidence type="ECO:0000256" key="6">
    <source>
        <dbReference type="ARBA" id="ARBA00022840"/>
    </source>
</evidence>
<evidence type="ECO:0000256" key="4">
    <source>
        <dbReference type="ARBA" id="ARBA00022692"/>
    </source>
</evidence>
<dbReference type="Proteomes" id="UP000589984">
    <property type="component" value="Unassembled WGS sequence"/>
</dbReference>
<dbReference type="PROSITE" id="PS50929">
    <property type="entry name" value="ABC_TM1F"/>
    <property type="match status" value="1"/>
</dbReference>
<feature type="transmembrane region" description="Helical" evidence="9">
    <location>
        <begin position="54"/>
        <end position="76"/>
    </location>
</feature>
<protein>
    <submittedName>
        <fullName evidence="12">Type I secretion system permease/ATPase</fullName>
    </submittedName>
</protein>
<dbReference type="InterPro" id="IPR003439">
    <property type="entry name" value="ABC_transporter-like_ATP-bd"/>
</dbReference>
<dbReference type="PROSITE" id="PS00211">
    <property type="entry name" value="ABC_TRANSPORTER_1"/>
    <property type="match status" value="1"/>
</dbReference>
<keyword evidence="8 9" id="KW-0472">Membrane</keyword>
<evidence type="ECO:0000256" key="3">
    <source>
        <dbReference type="ARBA" id="ARBA00022475"/>
    </source>
</evidence>
<evidence type="ECO:0000313" key="12">
    <source>
        <dbReference type="EMBL" id="NVF12952.1"/>
    </source>
</evidence>
<comment type="subcellular location">
    <subcellularLocation>
        <location evidence="1">Cell membrane</location>
        <topology evidence="1">Multi-pass membrane protein</topology>
    </subcellularLocation>
</comment>
<dbReference type="GO" id="GO:0005886">
    <property type="term" value="C:plasma membrane"/>
    <property type="evidence" value="ECO:0007669"/>
    <property type="project" value="UniProtKB-SubCell"/>
</dbReference>
<evidence type="ECO:0000313" key="13">
    <source>
        <dbReference type="Proteomes" id="UP000589984"/>
    </source>
</evidence>
<reference evidence="12 13" key="1">
    <citation type="submission" date="2020-06" db="EMBL/GenBank/DDBJ databases">
        <title>Halomonas sp. QX-1 draft genome sequence.</title>
        <authorList>
            <person name="Qiu X."/>
        </authorList>
    </citation>
    <scope>NUCLEOTIDE SEQUENCE [LARGE SCALE GENOMIC DNA]</scope>
    <source>
        <strain evidence="12 13">QX-1</strain>
    </source>
</reference>
<keyword evidence="6" id="KW-0067">ATP-binding</keyword>
<dbReference type="SUPFAM" id="SSF52540">
    <property type="entry name" value="P-loop containing nucleoside triphosphate hydrolases"/>
    <property type="match status" value="1"/>
</dbReference>
<dbReference type="InterPro" id="IPR039421">
    <property type="entry name" value="Type_1_exporter"/>
</dbReference>
<feature type="transmembrane region" description="Helical" evidence="9">
    <location>
        <begin position="21"/>
        <end position="48"/>
    </location>
</feature>
<keyword evidence="3" id="KW-1003">Cell membrane</keyword>
<proteinExistence type="predicted"/>
<dbReference type="AlphaFoldDB" id="A0A7Y6R9N3"/>
<evidence type="ECO:0000256" key="7">
    <source>
        <dbReference type="ARBA" id="ARBA00022989"/>
    </source>
</evidence>
<dbReference type="PANTHER" id="PTHR43394">
    <property type="entry name" value="ATP-DEPENDENT PERMEASE MDL1, MITOCHONDRIAL"/>
    <property type="match status" value="1"/>
</dbReference>
<name>A0A7Y6R9N3_9GAMM</name>
<dbReference type="InterPro" id="IPR036640">
    <property type="entry name" value="ABC1_TM_sf"/>
</dbReference>
<dbReference type="GO" id="GO:0016887">
    <property type="term" value="F:ATP hydrolysis activity"/>
    <property type="evidence" value="ECO:0007669"/>
    <property type="project" value="InterPro"/>
</dbReference>
<dbReference type="Pfam" id="PF00005">
    <property type="entry name" value="ABC_tran"/>
    <property type="match status" value="1"/>
</dbReference>
<evidence type="ECO:0000256" key="9">
    <source>
        <dbReference type="SAM" id="Phobius"/>
    </source>
</evidence>
<dbReference type="GO" id="GO:0030256">
    <property type="term" value="C:type I protein secretion system complex"/>
    <property type="evidence" value="ECO:0007669"/>
    <property type="project" value="InterPro"/>
</dbReference>
<dbReference type="InterPro" id="IPR003593">
    <property type="entry name" value="AAA+_ATPase"/>
</dbReference>
<dbReference type="InterPro" id="IPR011527">
    <property type="entry name" value="ABC1_TM_dom"/>
</dbReference>